<reference evidence="1" key="1">
    <citation type="submission" date="2021-01" db="EMBL/GenBank/DDBJ databases">
        <title>Whole genome shotgun sequence of Virgisporangium aliadipatigenens NBRC 105644.</title>
        <authorList>
            <person name="Komaki H."/>
            <person name="Tamura T."/>
        </authorList>
    </citation>
    <scope>NUCLEOTIDE SEQUENCE</scope>
    <source>
        <strain evidence="1">NBRC 105644</strain>
    </source>
</reference>
<comment type="caution">
    <text evidence="1">The sequence shown here is derived from an EMBL/GenBank/DDBJ whole genome shotgun (WGS) entry which is preliminary data.</text>
</comment>
<gene>
    <name evidence="1" type="ORF">Val02_20160</name>
</gene>
<protein>
    <submittedName>
        <fullName evidence="1">Uncharacterized protein</fullName>
    </submittedName>
</protein>
<dbReference type="EMBL" id="BOPF01000006">
    <property type="protein sequence ID" value="GIJ45130.1"/>
    <property type="molecule type" value="Genomic_DNA"/>
</dbReference>
<evidence type="ECO:0000313" key="2">
    <source>
        <dbReference type="Proteomes" id="UP000619260"/>
    </source>
</evidence>
<accession>A0A8J4DNQ2</accession>
<keyword evidence="2" id="KW-1185">Reference proteome</keyword>
<proteinExistence type="predicted"/>
<organism evidence="1 2">
    <name type="scientific">Virgisporangium aliadipatigenens</name>
    <dbReference type="NCBI Taxonomy" id="741659"/>
    <lineage>
        <taxon>Bacteria</taxon>
        <taxon>Bacillati</taxon>
        <taxon>Actinomycetota</taxon>
        <taxon>Actinomycetes</taxon>
        <taxon>Micromonosporales</taxon>
        <taxon>Micromonosporaceae</taxon>
        <taxon>Virgisporangium</taxon>
    </lineage>
</organism>
<name>A0A8J4DNQ2_9ACTN</name>
<sequence>MKAVPFHSVFGMNTYRAILWLVLTIAVAANMVASAAGAHIVGSAFGLAALASGGALAVDHYKHRRTS</sequence>
<dbReference type="AlphaFoldDB" id="A0A8J4DNQ2"/>
<dbReference type="Proteomes" id="UP000619260">
    <property type="component" value="Unassembled WGS sequence"/>
</dbReference>
<evidence type="ECO:0000313" key="1">
    <source>
        <dbReference type="EMBL" id="GIJ45130.1"/>
    </source>
</evidence>